<organism evidence="2 3">
    <name type="scientific">Undibacterium jejuense</name>
    <dbReference type="NCBI Taxonomy" id="1344949"/>
    <lineage>
        <taxon>Bacteria</taxon>
        <taxon>Pseudomonadati</taxon>
        <taxon>Pseudomonadota</taxon>
        <taxon>Betaproteobacteria</taxon>
        <taxon>Burkholderiales</taxon>
        <taxon>Oxalobacteraceae</taxon>
        <taxon>Undibacterium</taxon>
    </lineage>
</organism>
<dbReference type="AlphaFoldDB" id="A0A923KQM5"/>
<evidence type="ECO:0000259" key="1">
    <source>
        <dbReference type="PROSITE" id="PS51186"/>
    </source>
</evidence>
<dbReference type="EMBL" id="JACOFV010000011">
    <property type="protein sequence ID" value="MBC3863021.1"/>
    <property type="molecule type" value="Genomic_DNA"/>
</dbReference>
<reference evidence="2" key="1">
    <citation type="submission" date="2020-08" db="EMBL/GenBank/DDBJ databases">
        <title>Novel species isolated from subtropical streams in China.</title>
        <authorList>
            <person name="Lu H."/>
        </authorList>
    </citation>
    <scope>NUCLEOTIDE SEQUENCE</scope>
    <source>
        <strain evidence="2">KACC 12607</strain>
    </source>
</reference>
<feature type="domain" description="N-acetyltransferase" evidence="1">
    <location>
        <begin position="22"/>
        <end position="188"/>
    </location>
</feature>
<accession>A0A923KQM5</accession>
<gene>
    <name evidence="2" type="ORF">H8K32_12995</name>
</gene>
<dbReference type="PANTHER" id="PTHR43617">
    <property type="entry name" value="L-AMINO ACID N-ACETYLTRANSFERASE"/>
    <property type="match status" value="1"/>
</dbReference>
<dbReference type="Gene3D" id="3.40.630.30">
    <property type="match status" value="1"/>
</dbReference>
<name>A0A923KQM5_9BURK</name>
<sequence>MRSVHLTEYEPDLLNRDADLLSQIRPLNPDSDQELTLVASRMRQTLIEVESQEFADTMYSVDWLKARLLWHLDQSQCQGQVFLMGDETGYIVGHTIIRIEIIESGVSEGLFSTSYIDPGYRQQGFASALLRQGEAWMRAQSQKVATTWTAATNDKLIKLYEKHGYAIVQNHFHEVSQSWMVKLSKQFDRAFR</sequence>
<dbReference type="Pfam" id="PF00583">
    <property type="entry name" value="Acetyltransf_1"/>
    <property type="match status" value="1"/>
</dbReference>
<comment type="caution">
    <text evidence="2">The sequence shown here is derived from an EMBL/GenBank/DDBJ whole genome shotgun (WGS) entry which is preliminary data.</text>
</comment>
<proteinExistence type="predicted"/>
<protein>
    <submittedName>
        <fullName evidence="2">GNAT family N-acetyltransferase</fullName>
    </submittedName>
</protein>
<dbReference type="GO" id="GO:0016747">
    <property type="term" value="F:acyltransferase activity, transferring groups other than amino-acyl groups"/>
    <property type="evidence" value="ECO:0007669"/>
    <property type="project" value="InterPro"/>
</dbReference>
<dbReference type="RefSeq" id="WP_186912959.1">
    <property type="nucleotide sequence ID" value="NZ_JACOFV010000011.1"/>
</dbReference>
<dbReference type="SUPFAM" id="SSF55729">
    <property type="entry name" value="Acyl-CoA N-acyltransferases (Nat)"/>
    <property type="match status" value="1"/>
</dbReference>
<dbReference type="InterPro" id="IPR000182">
    <property type="entry name" value="GNAT_dom"/>
</dbReference>
<evidence type="ECO:0000313" key="2">
    <source>
        <dbReference type="EMBL" id="MBC3863021.1"/>
    </source>
</evidence>
<dbReference type="PROSITE" id="PS51186">
    <property type="entry name" value="GNAT"/>
    <property type="match status" value="1"/>
</dbReference>
<dbReference type="CDD" id="cd04301">
    <property type="entry name" value="NAT_SF"/>
    <property type="match status" value="1"/>
</dbReference>
<keyword evidence="3" id="KW-1185">Reference proteome</keyword>
<dbReference type="Proteomes" id="UP000634011">
    <property type="component" value="Unassembled WGS sequence"/>
</dbReference>
<evidence type="ECO:0000313" key="3">
    <source>
        <dbReference type="Proteomes" id="UP000634011"/>
    </source>
</evidence>
<dbReference type="InterPro" id="IPR016181">
    <property type="entry name" value="Acyl_CoA_acyltransferase"/>
</dbReference>
<dbReference type="InterPro" id="IPR050276">
    <property type="entry name" value="MshD_Acetyltransferase"/>
</dbReference>